<evidence type="ECO:0000256" key="1">
    <source>
        <dbReference type="ARBA" id="ARBA00004651"/>
    </source>
</evidence>
<dbReference type="GO" id="GO:0005886">
    <property type="term" value="C:plasma membrane"/>
    <property type="evidence" value="ECO:0007669"/>
    <property type="project" value="UniProtKB-SubCell"/>
</dbReference>
<dbReference type="GO" id="GO:0008360">
    <property type="term" value="P:regulation of cell shape"/>
    <property type="evidence" value="ECO:0007669"/>
    <property type="project" value="UniProtKB-KW"/>
</dbReference>
<feature type="transmembrane region" description="Helical" evidence="8">
    <location>
        <begin position="96"/>
        <end position="120"/>
    </location>
</feature>
<dbReference type="Proteomes" id="UP000675379">
    <property type="component" value="Unassembled WGS sequence"/>
</dbReference>
<comment type="caution">
    <text evidence="9">The sequence shown here is derived from an EMBL/GenBank/DDBJ whole genome shotgun (WGS) entry which is preliminary data.</text>
</comment>
<dbReference type="AlphaFoldDB" id="A0A941CP17"/>
<sequence length="162" mass="18321">MRKILIILVALVLLVLDQTVMPFLAVYDSYASLVFTFFGLYAVTTDAEDAVFLALVTGILQDLLFPYIFGLHTFLNLFLFLAMSRLGNSLKEGKKTLPVFFVTVAQGIKTLLFLGILYLLGIRGNPLALMIMPAYTFLLAIVLYKRMIAFGRIPIIKREWKF</sequence>
<organism evidence="9 10">
    <name type="scientific">Proteiniclasticum sediminis</name>
    <dbReference type="NCBI Taxonomy" id="2804028"/>
    <lineage>
        <taxon>Bacteria</taxon>
        <taxon>Bacillati</taxon>
        <taxon>Bacillota</taxon>
        <taxon>Clostridia</taxon>
        <taxon>Eubacteriales</taxon>
        <taxon>Clostridiaceae</taxon>
        <taxon>Proteiniclasticum</taxon>
    </lineage>
</organism>
<keyword evidence="7 8" id="KW-0472">Membrane</keyword>
<feature type="transmembrane region" description="Helical" evidence="8">
    <location>
        <begin position="64"/>
        <end position="84"/>
    </location>
</feature>
<evidence type="ECO:0000256" key="3">
    <source>
        <dbReference type="ARBA" id="ARBA00022475"/>
    </source>
</evidence>
<accession>A0A941CP17</accession>
<name>A0A941CP17_9CLOT</name>
<keyword evidence="3" id="KW-1003">Cell membrane</keyword>
<reference evidence="9" key="1">
    <citation type="submission" date="2021-04" db="EMBL/GenBank/DDBJ databases">
        <title>Proteiniclasticum sedimins sp. nov., an obligate anaerobic bacterium isolated from anaerobic sludge.</title>
        <authorList>
            <person name="Liu J."/>
        </authorList>
    </citation>
    <scope>NUCLEOTIDE SEQUENCE</scope>
    <source>
        <strain evidence="9">BAD-10</strain>
    </source>
</reference>
<feature type="transmembrane region" description="Helical" evidence="8">
    <location>
        <begin position="126"/>
        <end position="144"/>
    </location>
</feature>
<evidence type="ECO:0000313" key="9">
    <source>
        <dbReference type="EMBL" id="MBR0574773.1"/>
    </source>
</evidence>
<protein>
    <submittedName>
        <fullName evidence="9">Rod shape-determining protein MreD</fullName>
    </submittedName>
</protein>
<comment type="subcellular location">
    <subcellularLocation>
        <location evidence="1">Cell membrane</location>
        <topology evidence="1">Multi-pass membrane protein</topology>
    </subcellularLocation>
</comment>
<evidence type="ECO:0000256" key="2">
    <source>
        <dbReference type="ARBA" id="ARBA00007776"/>
    </source>
</evidence>
<dbReference type="EMBL" id="JAGSCS010000001">
    <property type="protein sequence ID" value="MBR0574773.1"/>
    <property type="molecule type" value="Genomic_DNA"/>
</dbReference>
<evidence type="ECO:0000256" key="5">
    <source>
        <dbReference type="ARBA" id="ARBA00022960"/>
    </source>
</evidence>
<keyword evidence="10" id="KW-1185">Reference proteome</keyword>
<proteinExistence type="inferred from homology"/>
<keyword evidence="5" id="KW-0133">Cell shape</keyword>
<evidence type="ECO:0000313" key="10">
    <source>
        <dbReference type="Proteomes" id="UP000675379"/>
    </source>
</evidence>
<evidence type="ECO:0000256" key="7">
    <source>
        <dbReference type="ARBA" id="ARBA00023136"/>
    </source>
</evidence>
<keyword evidence="6 8" id="KW-1133">Transmembrane helix</keyword>
<evidence type="ECO:0000256" key="6">
    <source>
        <dbReference type="ARBA" id="ARBA00022989"/>
    </source>
</evidence>
<evidence type="ECO:0000256" key="8">
    <source>
        <dbReference type="SAM" id="Phobius"/>
    </source>
</evidence>
<gene>
    <name evidence="9" type="primary">mreD</name>
    <name evidence="9" type="ORF">KCG48_00320</name>
</gene>
<keyword evidence="4 8" id="KW-0812">Transmembrane</keyword>
<dbReference type="RefSeq" id="WP_211799296.1">
    <property type="nucleotide sequence ID" value="NZ_JAGSCS010000001.1"/>
</dbReference>
<evidence type="ECO:0000256" key="4">
    <source>
        <dbReference type="ARBA" id="ARBA00022692"/>
    </source>
</evidence>
<comment type="similarity">
    <text evidence="2">Belongs to the MreD family.</text>
</comment>
<dbReference type="Pfam" id="PF04093">
    <property type="entry name" value="MreD"/>
    <property type="match status" value="1"/>
</dbReference>
<dbReference type="InterPro" id="IPR007227">
    <property type="entry name" value="Cell_shape_determining_MreD"/>
</dbReference>